<proteinExistence type="predicted"/>
<gene>
    <name evidence="1" type="ORF">BJ991_002051</name>
</gene>
<name>A0A7Y9GNZ2_9MICO</name>
<dbReference type="AlphaFoldDB" id="A0A7Y9GNZ2"/>
<protein>
    <submittedName>
        <fullName evidence="1">Abortive infection bacteriophage resistance protein</fullName>
    </submittedName>
</protein>
<evidence type="ECO:0000313" key="1">
    <source>
        <dbReference type="EMBL" id="NYE20023.1"/>
    </source>
</evidence>
<sequence>MEYTKEFKERDALLEELIGRGLAVSDRAAALEFLTRVGYFRSGAYRYVLRELLPPDQVDAERREYRSDRYIPGATFAHVVALESFDFKLARVCLEGLLDFEVRARSYSAHACRQGRCCAHTRRVSRRWNVRSASA</sequence>
<evidence type="ECO:0000313" key="2">
    <source>
        <dbReference type="Proteomes" id="UP000576969"/>
    </source>
</evidence>
<dbReference type="Pfam" id="PF07751">
    <property type="entry name" value="Abi_2"/>
    <property type="match status" value="1"/>
</dbReference>
<reference evidence="1 2" key="1">
    <citation type="submission" date="2020-07" db="EMBL/GenBank/DDBJ databases">
        <title>Sequencing the genomes of 1000 actinobacteria strains.</title>
        <authorList>
            <person name="Klenk H.-P."/>
        </authorList>
    </citation>
    <scope>NUCLEOTIDE SEQUENCE [LARGE SCALE GENOMIC DNA]</scope>
    <source>
        <strain evidence="1 2">DSM 24662</strain>
    </source>
</reference>
<dbReference type="InterPro" id="IPR011664">
    <property type="entry name" value="Abi_system_AbiD/AbiF-like"/>
</dbReference>
<organism evidence="1 2">
    <name type="scientific">Microbacterium immunditiarum</name>
    <dbReference type="NCBI Taxonomy" id="337480"/>
    <lineage>
        <taxon>Bacteria</taxon>
        <taxon>Bacillati</taxon>
        <taxon>Actinomycetota</taxon>
        <taxon>Actinomycetes</taxon>
        <taxon>Micrococcales</taxon>
        <taxon>Microbacteriaceae</taxon>
        <taxon>Microbacterium</taxon>
    </lineage>
</organism>
<dbReference type="EMBL" id="JACCBV010000001">
    <property type="protein sequence ID" value="NYE20023.1"/>
    <property type="molecule type" value="Genomic_DNA"/>
</dbReference>
<dbReference type="Proteomes" id="UP000576969">
    <property type="component" value="Unassembled WGS sequence"/>
</dbReference>
<comment type="caution">
    <text evidence="1">The sequence shown here is derived from an EMBL/GenBank/DDBJ whole genome shotgun (WGS) entry which is preliminary data.</text>
</comment>
<keyword evidence="2" id="KW-1185">Reference proteome</keyword>
<accession>A0A7Y9GNZ2</accession>